<feature type="region of interest" description="Disordered" evidence="1">
    <location>
        <begin position="23"/>
        <end position="143"/>
    </location>
</feature>
<comment type="caution">
    <text evidence="2">The sequence shown here is derived from an EMBL/GenBank/DDBJ whole genome shotgun (WGS) entry which is preliminary data.</text>
</comment>
<gene>
    <name evidence="2" type="ORF">N5A92_09760</name>
</gene>
<accession>A0ABT2LLK5</accession>
<dbReference type="EMBL" id="JAOCZP010000002">
    <property type="protein sequence ID" value="MCT7375317.1"/>
    <property type="molecule type" value="Genomic_DNA"/>
</dbReference>
<dbReference type="Pfam" id="PF10691">
    <property type="entry name" value="DUF2497"/>
    <property type="match status" value="1"/>
</dbReference>
<evidence type="ECO:0000256" key="1">
    <source>
        <dbReference type="SAM" id="MobiDB-lite"/>
    </source>
</evidence>
<dbReference type="InterPro" id="IPR019632">
    <property type="entry name" value="DUF2497"/>
</dbReference>
<evidence type="ECO:0000313" key="3">
    <source>
        <dbReference type="Proteomes" id="UP001320831"/>
    </source>
</evidence>
<keyword evidence="3" id="KW-1185">Reference proteome</keyword>
<dbReference type="RefSeq" id="WP_260902176.1">
    <property type="nucleotide sequence ID" value="NZ_JAOCZP010000002.1"/>
</dbReference>
<feature type="compositionally biased region" description="Basic and acidic residues" evidence="1">
    <location>
        <begin position="23"/>
        <end position="38"/>
    </location>
</feature>
<protein>
    <submittedName>
        <fullName evidence="2">DUF2497 domain-containing protein</fullName>
    </submittedName>
</protein>
<organism evidence="2 3">
    <name type="scientific">Chelativorans salis</name>
    <dbReference type="NCBI Taxonomy" id="2978478"/>
    <lineage>
        <taxon>Bacteria</taxon>
        <taxon>Pseudomonadati</taxon>
        <taxon>Pseudomonadota</taxon>
        <taxon>Alphaproteobacteria</taxon>
        <taxon>Hyphomicrobiales</taxon>
        <taxon>Phyllobacteriaceae</taxon>
        <taxon>Chelativorans</taxon>
    </lineage>
</organism>
<dbReference type="Proteomes" id="UP001320831">
    <property type="component" value="Unassembled WGS sequence"/>
</dbReference>
<evidence type="ECO:0000313" key="2">
    <source>
        <dbReference type="EMBL" id="MCT7375317.1"/>
    </source>
</evidence>
<sequence length="207" mass="22418">MAQAGSAQREPSMEEILASIRRIIEDGESGHKDAKPEVDDTGEVEAFRDELKVAAVSQPEPVAEQKAPETTNEAVRAFEWLQPESRQPDAAPVDKTGDEPKAAAPHPLDTASSPKSPIGETAPQAATSAPQSSGDNRPAILSEASGRKVTAAFEELSEAFEASRRKSLGEAAEEMLRPMLQEWLDNNLPQLVERLVREEIERVARGT</sequence>
<proteinExistence type="predicted"/>
<feature type="compositionally biased region" description="Low complexity" evidence="1">
    <location>
        <begin position="121"/>
        <end position="133"/>
    </location>
</feature>
<reference evidence="2 3" key="1">
    <citation type="submission" date="2022-09" db="EMBL/GenBank/DDBJ databases">
        <title>Chelativorans salina sp. nov., a novel slightly halophilic bacterium isolated from a saline lake sediment enrichment.</title>
        <authorList>
            <person name="Gao L."/>
            <person name="Fang B.-Z."/>
            <person name="Li W.-J."/>
        </authorList>
    </citation>
    <scope>NUCLEOTIDE SEQUENCE [LARGE SCALE GENOMIC DNA]</scope>
    <source>
        <strain evidence="2 3">EGI FJ00035</strain>
    </source>
</reference>
<name>A0ABT2LLK5_9HYPH</name>